<comment type="caution">
    <text evidence="1">The sequence shown here is derived from an EMBL/GenBank/DDBJ whole genome shotgun (WGS) entry which is preliminary data.</text>
</comment>
<proteinExistence type="predicted"/>
<feature type="non-terminal residue" evidence="1">
    <location>
        <position position="507"/>
    </location>
</feature>
<accession>A0A9P5SPY9</accession>
<protein>
    <submittedName>
        <fullName evidence="1">Uncharacterized protein</fullName>
    </submittedName>
</protein>
<name>A0A9P5SPY9_9FUNG</name>
<dbReference type="AlphaFoldDB" id="A0A9P5SPY9"/>
<keyword evidence="2" id="KW-1185">Reference proteome</keyword>
<reference evidence="1" key="1">
    <citation type="journal article" date="2020" name="Fungal Divers.">
        <title>Resolving the Mortierellaceae phylogeny through synthesis of multi-gene phylogenetics and phylogenomics.</title>
        <authorList>
            <person name="Vandepol N."/>
            <person name="Liber J."/>
            <person name="Desiro A."/>
            <person name="Na H."/>
            <person name="Kennedy M."/>
            <person name="Barry K."/>
            <person name="Grigoriev I.V."/>
            <person name="Miller A.N."/>
            <person name="O'Donnell K."/>
            <person name="Stajich J.E."/>
            <person name="Bonito G."/>
        </authorList>
    </citation>
    <scope>NUCLEOTIDE SEQUENCE</scope>
    <source>
        <strain evidence="1">NVP1</strain>
    </source>
</reference>
<sequence length="507" mass="57942">MTVHGQRRLHSSLAKPMPVASIPSYTISDFPPPHQDQPLDPISTALHSSLEASNPTILSDPPTVADLRASIDSLQIHLYEPLEAHFRPFVKRKPNTPQKQLPSQEYLDQVHAIWGQYRRTVDKDQLTRSDYATLMRTFRLSRKVKNGARFILNLKDDMEARGMILTRKMQEMVIQSHIALKHPKDAIKVFKSLQTVLDRASAEYKSVMWTMVDGYGARELAIEGFAFLDQQLQDHDTEWMQKLYSGLLFRHLHSIKVRKSCSEQGISLLCGVADWSFPPPLKDFEGVLTRLEQDTHGGRRLLHDLSRSVSELYVSTKQQDLLTPLIVSLVRASQLSEAARVVGTMRDRDLSLNLDTIRQRLIGSLDTCENREEQEGILEQWEELTSQYDLSFIPVSTIESGMSPAKLMLSRRYSRTLAECILNHDFEGADLAAQYITSRGWSPRGVDFWKLNSAMVNFGKSENYTKYLEVRYTLGGWAQPDLHAYRRLVYAACRRSDLFTALSLFKL</sequence>
<evidence type="ECO:0000313" key="2">
    <source>
        <dbReference type="Proteomes" id="UP000696485"/>
    </source>
</evidence>
<dbReference type="Proteomes" id="UP000696485">
    <property type="component" value="Unassembled WGS sequence"/>
</dbReference>
<gene>
    <name evidence="1" type="ORF">BG006_003864</name>
</gene>
<organism evidence="1 2">
    <name type="scientific">Podila minutissima</name>
    <dbReference type="NCBI Taxonomy" id="64525"/>
    <lineage>
        <taxon>Eukaryota</taxon>
        <taxon>Fungi</taxon>
        <taxon>Fungi incertae sedis</taxon>
        <taxon>Mucoromycota</taxon>
        <taxon>Mortierellomycotina</taxon>
        <taxon>Mortierellomycetes</taxon>
        <taxon>Mortierellales</taxon>
        <taxon>Mortierellaceae</taxon>
        <taxon>Podila</taxon>
    </lineage>
</organism>
<evidence type="ECO:0000313" key="1">
    <source>
        <dbReference type="EMBL" id="KAF9333227.1"/>
    </source>
</evidence>
<dbReference type="EMBL" id="JAAAUY010000214">
    <property type="protein sequence ID" value="KAF9333227.1"/>
    <property type="molecule type" value="Genomic_DNA"/>
</dbReference>